<dbReference type="SUPFAM" id="SSF51989">
    <property type="entry name" value="Glycosyl hydrolases family 6, cellulases"/>
    <property type="match status" value="1"/>
</dbReference>
<dbReference type="InterPro" id="IPR036434">
    <property type="entry name" value="Beta_cellobiohydrolase_sf"/>
</dbReference>
<reference evidence="2 3" key="1">
    <citation type="journal article" date="2014" name="Genome Announc.">
        <title>Draft Genome Sequence of Streptomyces roseochromogenes subsp. oscitans DS 12.976, Producer of the Aminocoumarin Antibiotic Clorobiocin.</title>
        <authorList>
            <person name="Ruckert C."/>
            <person name="Kalinowski J."/>
            <person name="Heide L."/>
            <person name="Apel A.K."/>
        </authorList>
    </citation>
    <scope>NUCLEOTIDE SEQUENCE [LARGE SCALE GENOMIC DNA]</scope>
    <source>
        <strain evidence="2 3">DS 12.976</strain>
    </source>
</reference>
<organism evidence="2 3">
    <name type="scientific">Streptomyces roseochromogenus subsp. oscitans DS 12.976</name>
    <dbReference type="NCBI Taxonomy" id="1352936"/>
    <lineage>
        <taxon>Bacteria</taxon>
        <taxon>Bacillati</taxon>
        <taxon>Actinomycetota</taxon>
        <taxon>Actinomycetes</taxon>
        <taxon>Kitasatosporales</taxon>
        <taxon>Streptomycetaceae</taxon>
        <taxon>Streptomyces</taxon>
    </lineage>
</organism>
<feature type="compositionally biased region" description="Low complexity" evidence="1">
    <location>
        <begin position="190"/>
        <end position="219"/>
    </location>
</feature>
<proteinExistence type="predicted"/>
<comment type="caution">
    <text evidence="2">The sequence shown here is derived from an EMBL/GenBank/DDBJ whole genome shotgun (WGS) entry which is preliminary data.</text>
</comment>
<dbReference type="GO" id="GO:0030245">
    <property type="term" value="P:cellulose catabolic process"/>
    <property type="evidence" value="ECO:0007669"/>
    <property type="project" value="InterPro"/>
</dbReference>
<protein>
    <submittedName>
        <fullName evidence="2">Uncharacterized protein</fullName>
    </submittedName>
</protein>
<gene>
    <name evidence="2" type="ORF">M878_37465</name>
</gene>
<feature type="compositionally biased region" description="Pro residues" evidence="1">
    <location>
        <begin position="70"/>
        <end position="81"/>
    </location>
</feature>
<dbReference type="STRING" id="1352936.M878_37465"/>
<feature type="region of interest" description="Disordered" evidence="1">
    <location>
        <begin position="184"/>
        <end position="219"/>
    </location>
</feature>
<accession>V6JNM5</accession>
<dbReference type="Gene3D" id="3.20.20.40">
    <property type="entry name" value="1, 4-beta cellobiohydrolase"/>
    <property type="match status" value="1"/>
</dbReference>
<dbReference type="InterPro" id="IPR016288">
    <property type="entry name" value="Beta_cellobiohydrolase"/>
</dbReference>
<evidence type="ECO:0000313" key="2">
    <source>
        <dbReference type="EMBL" id="EST21313.1"/>
    </source>
</evidence>
<evidence type="ECO:0000313" key="3">
    <source>
        <dbReference type="Proteomes" id="UP000017984"/>
    </source>
</evidence>
<dbReference type="HOGENOM" id="CLU_1260888_0_0_11"/>
<dbReference type="AlphaFoldDB" id="V6JNM5"/>
<dbReference type="EMBL" id="AWQX01000327">
    <property type="protein sequence ID" value="EST21313.1"/>
    <property type="molecule type" value="Genomic_DNA"/>
</dbReference>
<evidence type="ECO:0000256" key="1">
    <source>
        <dbReference type="SAM" id="MobiDB-lite"/>
    </source>
</evidence>
<feature type="region of interest" description="Disordered" evidence="1">
    <location>
        <begin position="46"/>
        <end position="131"/>
    </location>
</feature>
<dbReference type="PATRIC" id="fig|1352936.5.peg.7770"/>
<name>V6JNM5_STRRC</name>
<dbReference type="GO" id="GO:0004553">
    <property type="term" value="F:hydrolase activity, hydrolyzing O-glycosyl compounds"/>
    <property type="evidence" value="ECO:0007669"/>
    <property type="project" value="InterPro"/>
</dbReference>
<dbReference type="Proteomes" id="UP000017984">
    <property type="component" value="Chromosome"/>
</dbReference>
<dbReference type="RefSeq" id="WP_023552145.1">
    <property type="nucleotide sequence ID" value="NZ_CM002285.1"/>
</dbReference>
<keyword evidence="3" id="KW-1185">Reference proteome</keyword>
<dbReference type="PRINTS" id="PR00733">
    <property type="entry name" value="GLHYDRLASE6"/>
</dbReference>
<sequence>MSGLRARRLAERRATRRRAVRRGLMVTAAPVVTLVGSGTGVISALGTGHGSDRARTEATGTSAPALMPGTPSPSPSSPPDAPVARTPTPQLTPPGSAPAPTDREQRTAPVSPLPYRHPDSQALDWVHPHPGDPRTAVITSRIADRPAAVWFADPDPGTIAARAREGTEGAGALRQVPVLVPYAIPDRDSAAAPPRATRRTSPSTTPGSTPSPGGWARVR</sequence>